<accession>A0A444JTI6</accession>
<dbReference type="OrthoDB" id="5588650at2"/>
<dbReference type="PIRSF" id="PIRSF005610">
    <property type="entry name" value="SirB"/>
    <property type="match status" value="1"/>
</dbReference>
<dbReference type="RefSeq" id="WP_128783455.1">
    <property type="nucleotide sequence ID" value="NZ_JAKJSG010000086.1"/>
</dbReference>
<reference evidence="2 3" key="1">
    <citation type="submission" date="2018-11" db="EMBL/GenBank/DDBJ databases">
        <title>Photobacterium sp. BEI247 sp. nov., a marine bacterium isolated from Yongle Blue Hole in the South China Sea.</title>
        <authorList>
            <person name="Wang X."/>
        </authorList>
    </citation>
    <scope>NUCLEOTIDE SEQUENCE [LARGE SCALE GENOMIC DNA]</scope>
    <source>
        <strain evidence="3">BEI247</strain>
    </source>
</reference>
<keyword evidence="1" id="KW-1133">Transmembrane helix</keyword>
<keyword evidence="3" id="KW-1185">Reference proteome</keyword>
<evidence type="ECO:0000313" key="3">
    <source>
        <dbReference type="Proteomes" id="UP000287563"/>
    </source>
</evidence>
<dbReference type="PANTHER" id="PTHR39594">
    <property type="entry name" value="PROTEIN YCHQ"/>
    <property type="match status" value="1"/>
</dbReference>
<dbReference type="Pfam" id="PF04247">
    <property type="entry name" value="SirB"/>
    <property type="match status" value="1"/>
</dbReference>
<organism evidence="2 3">
    <name type="scientific">Photobacterium chitinilyticum</name>
    <dbReference type="NCBI Taxonomy" id="2485123"/>
    <lineage>
        <taxon>Bacteria</taxon>
        <taxon>Pseudomonadati</taxon>
        <taxon>Pseudomonadota</taxon>
        <taxon>Gammaproteobacteria</taxon>
        <taxon>Vibrionales</taxon>
        <taxon>Vibrionaceae</taxon>
        <taxon>Photobacterium</taxon>
    </lineage>
</organism>
<feature type="transmembrane region" description="Helical" evidence="1">
    <location>
        <begin position="6"/>
        <end position="28"/>
    </location>
</feature>
<feature type="transmembrane region" description="Helical" evidence="1">
    <location>
        <begin position="103"/>
        <end position="124"/>
    </location>
</feature>
<evidence type="ECO:0000256" key="1">
    <source>
        <dbReference type="SAM" id="Phobius"/>
    </source>
</evidence>
<feature type="transmembrane region" description="Helical" evidence="1">
    <location>
        <begin position="49"/>
        <end position="66"/>
    </location>
</feature>
<dbReference type="EMBL" id="RJLM01000002">
    <property type="protein sequence ID" value="RWX56369.1"/>
    <property type="molecule type" value="Genomic_DNA"/>
</dbReference>
<feature type="transmembrane region" description="Helical" evidence="1">
    <location>
        <begin position="72"/>
        <end position="91"/>
    </location>
</feature>
<dbReference type="PANTHER" id="PTHR39594:SF1">
    <property type="entry name" value="PROTEIN YCHQ"/>
    <property type="match status" value="1"/>
</dbReference>
<proteinExistence type="predicted"/>
<dbReference type="Proteomes" id="UP000287563">
    <property type="component" value="Unassembled WGS sequence"/>
</dbReference>
<name>A0A444JTI6_9GAMM</name>
<evidence type="ECO:0008006" key="4">
    <source>
        <dbReference type="Google" id="ProtNLM"/>
    </source>
</evidence>
<dbReference type="GO" id="GO:0005886">
    <property type="term" value="C:plasma membrane"/>
    <property type="evidence" value="ECO:0007669"/>
    <property type="project" value="TreeGrafter"/>
</dbReference>
<comment type="caution">
    <text evidence="2">The sequence shown here is derived from an EMBL/GenBank/DDBJ whole genome shotgun (WGS) entry which is preliminary data.</text>
</comment>
<protein>
    <recommendedName>
        <fullName evidence="4">Invasion protein</fullName>
    </recommendedName>
</protein>
<evidence type="ECO:0000313" key="2">
    <source>
        <dbReference type="EMBL" id="RWX56369.1"/>
    </source>
</evidence>
<dbReference type="AlphaFoldDB" id="A0A444JTI6"/>
<sequence length="130" mass="14677">MYLAIKTFHLITVMLSISLFLFRFSLLCRQSSWADNPILKVIPHINDSLLLTSGIALISLSGFVPFTPAAPWLSIKLMSVVAYILCGAFALKSKRAWQRWGFFAGAMGWLVFIINLAISKYFIFDAIVWL</sequence>
<keyword evidence="1" id="KW-0812">Transmembrane</keyword>
<gene>
    <name evidence="2" type="ORF">EDI28_08840</name>
</gene>
<keyword evidence="1" id="KW-0472">Membrane</keyword>
<dbReference type="InterPro" id="IPR007360">
    <property type="entry name" value="SirB"/>
</dbReference>